<evidence type="ECO:0000313" key="2">
    <source>
        <dbReference type="EMBL" id="DAD76640.1"/>
    </source>
</evidence>
<keyword evidence="1" id="KW-1133">Transmembrane helix</keyword>
<protein>
    <submittedName>
        <fullName evidence="2">Uncharacterized protein</fullName>
    </submittedName>
</protein>
<keyword evidence="1" id="KW-0472">Membrane</keyword>
<keyword evidence="1" id="KW-0812">Transmembrane</keyword>
<organism evidence="2">
    <name type="scientific">Siphoviridae sp. ctOVO10</name>
    <dbReference type="NCBI Taxonomy" id="2826311"/>
    <lineage>
        <taxon>Viruses</taxon>
        <taxon>Duplodnaviria</taxon>
        <taxon>Heunggongvirae</taxon>
        <taxon>Uroviricota</taxon>
        <taxon>Caudoviricetes</taxon>
    </lineage>
</organism>
<sequence>MSFNVVFMVFVLLFWFNVVCSCLCLYYTINRVVCQ</sequence>
<name>A0A8S5M3B6_9CAUD</name>
<dbReference type="EMBL" id="BK014806">
    <property type="protein sequence ID" value="DAD76640.1"/>
    <property type="molecule type" value="Genomic_DNA"/>
</dbReference>
<proteinExistence type="predicted"/>
<feature type="transmembrane region" description="Helical" evidence="1">
    <location>
        <begin position="6"/>
        <end position="29"/>
    </location>
</feature>
<evidence type="ECO:0000256" key="1">
    <source>
        <dbReference type="SAM" id="Phobius"/>
    </source>
</evidence>
<accession>A0A8S5M3B6</accession>
<reference evidence="2" key="1">
    <citation type="journal article" date="2021" name="Proc. Natl. Acad. Sci. U.S.A.">
        <title>A Catalog of Tens of Thousands of Viruses from Human Metagenomes Reveals Hidden Associations with Chronic Diseases.</title>
        <authorList>
            <person name="Tisza M.J."/>
            <person name="Buck C.B."/>
        </authorList>
    </citation>
    <scope>NUCLEOTIDE SEQUENCE</scope>
    <source>
        <strain evidence="2">CtOVO10</strain>
    </source>
</reference>